<keyword evidence="3" id="KW-1185">Reference proteome</keyword>
<sequence length="84" mass="9641">MKFESKFGIGEIVCRDVMKSDELYSSELYEVVSISFGKDGRQVISCLHAQTQRIIHFDPVDIEGDPDFDQSSGKYIYREQANDQ</sequence>
<dbReference type="Proteomes" id="UP001520878">
    <property type="component" value="Unassembled WGS sequence"/>
</dbReference>
<evidence type="ECO:0000313" key="2">
    <source>
        <dbReference type="EMBL" id="MCC2615980.1"/>
    </source>
</evidence>
<organism evidence="2 3">
    <name type="scientific">Fluctibacter halophilus</name>
    <dbReference type="NCBI Taxonomy" id="226011"/>
    <lineage>
        <taxon>Bacteria</taxon>
        <taxon>Pseudomonadati</taxon>
        <taxon>Pseudomonadota</taxon>
        <taxon>Gammaproteobacteria</taxon>
        <taxon>Alteromonadales</taxon>
        <taxon>Alteromonadaceae</taxon>
        <taxon>Fluctibacter</taxon>
    </lineage>
</organism>
<reference evidence="2 3" key="1">
    <citation type="submission" date="2021-10" db="EMBL/GenBank/DDBJ databases">
        <title>Draft genome of Aestuariibacter halophilus JC2043.</title>
        <authorList>
            <person name="Emsley S.A."/>
            <person name="Pfannmuller K.M."/>
            <person name="Ushijima B."/>
            <person name="Saw J.H."/>
            <person name="Videau P."/>
        </authorList>
    </citation>
    <scope>NUCLEOTIDE SEQUENCE [LARGE SCALE GENOMIC DNA]</scope>
    <source>
        <strain evidence="2 3">JC2043</strain>
    </source>
</reference>
<dbReference type="EMBL" id="JAJEWP010000001">
    <property type="protein sequence ID" value="MCC2615980.1"/>
    <property type="molecule type" value="Genomic_DNA"/>
</dbReference>
<protein>
    <submittedName>
        <fullName evidence="2">Uncharacterized protein</fullName>
    </submittedName>
</protein>
<comment type="caution">
    <text evidence="2">The sequence shown here is derived from an EMBL/GenBank/DDBJ whole genome shotgun (WGS) entry which is preliminary data.</text>
</comment>
<proteinExistence type="predicted"/>
<dbReference type="RefSeq" id="WP_229158480.1">
    <property type="nucleotide sequence ID" value="NZ_JAJEWP010000001.1"/>
</dbReference>
<evidence type="ECO:0000256" key="1">
    <source>
        <dbReference type="SAM" id="MobiDB-lite"/>
    </source>
</evidence>
<accession>A0ABS8G5Z8</accession>
<evidence type="ECO:0000313" key="3">
    <source>
        <dbReference type="Proteomes" id="UP001520878"/>
    </source>
</evidence>
<feature type="region of interest" description="Disordered" evidence="1">
    <location>
        <begin position="65"/>
        <end position="84"/>
    </location>
</feature>
<gene>
    <name evidence="2" type="ORF">LJ739_06975</name>
</gene>
<name>A0ABS8G5Z8_9ALTE</name>